<accession>A0A9D1JBL5</accession>
<reference evidence="2" key="2">
    <citation type="journal article" date="2021" name="PeerJ">
        <title>Extensive microbial diversity within the chicken gut microbiome revealed by metagenomics and culture.</title>
        <authorList>
            <person name="Gilroy R."/>
            <person name="Ravi A."/>
            <person name="Getino M."/>
            <person name="Pursley I."/>
            <person name="Horton D.L."/>
            <person name="Alikhan N.F."/>
            <person name="Baker D."/>
            <person name="Gharbi K."/>
            <person name="Hall N."/>
            <person name="Watson M."/>
            <person name="Adriaenssens E.M."/>
            <person name="Foster-Nyarko E."/>
            <person name="Jarju S."/>
            <person name="Secka A."/>
            <person name="Antonio M."/>
            <person name="Oren A."/>
            <person name="Chaudhuri R.R."/>
            <person name="La Ragione R."/>
            <person name="Hildebrand F."/>
            <person name="Pallen M.J."/>
        </authorList>
    </citation>
    <scope>NUCLEOTIDE SEQUENCE</scope>
    <source>
        <strain evidence="2">ChiSjej5B23-6657</strain>
    </source>
</reference>
<evidence type="ECO:0000256" key="1">
    <source>
        <dbReference type="SAM" id="Phobius"/>
    </source>
</evidence>
<proteinExistence type="predicted"/>
<dbReference type="Gene3D" id="2.60.320.10">
    <property type="entry name" value="N-utilization substance G protein NusG, insert domain"/>
    <property type="match status" value="1"/>
</dbReference>
<reference evidence="2" key="1">
    <citation type="submission" date="2020-10" db="EMBL/GenBank/DDBJ databases">
        <authorList>
            <person name="Gilroy R."/>
        </authorList>
    </citation>
    <scope>NUCLEOTIDE SEQUENCE</scope>
    <source>
        <strain evidence="2">ChiSjej5B23-6657</strain>
    </source>
</reference>
<dbReference type="CDD" id="cd09911">
    <property type="entry name" value="Lin0431_like"/>
    <property type="match status" value="1"/>
</dbReference>
<dbReference type="Pfam" id="PF07009">
    <property type="entry name" value="NusG_II"/>
    <property type="match status" value="1"/>
</dbReference>
<sequence length="122" mass="13096">MGKNDWILLGTLAAVCLILFCVFRFLSGSGGDRVVITVDGETYGTYSLAEDQEIPVKQDGRVTNVVCISGGKVHMEEADCPDHLCIRQGEISSEYASIVCLPNRVVVEVVSDDEPALDGMSG</sequence>
<dbReference type="InterPro" id="IPR038690">
    <property type="entry name" value="NusG_2_sf"/>
</dbReference>
<name>A0A9D1JBL5_9FIRM</name>
<evidence type="ECO:0000313" key="2">
    <source>
        <dbReference type="EMBL" id="HIR71493.1"/>
    </source>
</evidence>
<gene>
    <name evidence="2" type="ORF">IAA55_09455</name>
</gene>
<evidence type="ECO:0000313" key="3">
    <source>
        <dbReference type="Proteomes" id="UP000823912"/>
    </source>
</evidence>
<keyword evidence="1" id="KW-1133">Transmembrane helix</keyword>
<feature type="transmembrane region" description="Helical" evidence="1">
    <location>
        <begin position="6"/>
        <end position="26"/>
    </location>
</feature>
<dbReference type="EMBL" id="DVHM01000157">
    <property type="protein sequence ID" value="HIR71493.1"/>
    <property type="molecule type" value="Genomic_DNA"/>
</dbReference>
<keyword evidence="1" id="KW-0812">Transmembrane</keyword>
<protein>
    <submittedName>
        <fullName evidence="2">NusG domain II-containing protein</fullName>
    </submittedName>
</protein>
<dbReference type="Proteomes" id="UP000823912">
    <property type="component" value="Unassembled WGS sequence"/>
</dbReference>
<comment type="caution">
    <text evidence="2">The sequence shown here is derived from an EMBL/GenBank/DDBJ whole genome shotgun (WGS) entry which is preliminary data.</text>
</comment>
<dbReference type="AlphaFoldDB" id="A0A9D1JBL5"/>
<organism evidence="2 3">
    <name type="scientific">Candidatus Pullilachnospira gallistercoris</name>
    <dbReference type="NCBI Taxonomy" id="2840911"/>
    <lineage>
        <taxon>Bacteria</taxon>
        <taxon>Bacillati</taxon>
        <taxon>Bacillota</taxon>
        <taxon>Clostridia</taxon>
        <taxon>Lachnospirales</taxon>
        <taxon>Lachnospiraceae</taxon>
        <taxon>Lachnospiraceae incertae sedis</taxon>
        <taxon>Candidatus Pullilachnospira</taxon>
    </lineage>
</organism>
<keyword evidence="1" id="KW-0472">Membrane</keyword>